<gene>
    <name evidence="1" type="ORF">BLX06_09295</name>
</gene>
<proteinExistence type="predicted"/>
<dbReference type="EMBL" id="MUAU01000021">
    <property type="protein sequence ID" value="OOR75260.1"/>
    <property type="molecule type" value="Genomic_DNA"/>
</dbReference>
<comment type="caution">
    <text evidence="1">The sequence shown here is derived from an EMBL/GenBank/DDBJ whole genome shotgun (WGS) entry which is preliminary data.</text>
</comment>
<organism evidence="1 2">
    <name type="scientific">Bacillus cereus</name>
    <dbReference type="NCBI Taxonomy" id="1396"/>
    <lineage>
        <taxon>Bacteria</taxon>
        <taxon>Bacillati</taxon>
        <taxon>Bacillota</taxon>
        <taxon>Bacilli</taxon>
        <taxon>Bacillales</taxon>
        <taxon>Bacillaceae</taxon>
        <taxon>Bacillus</taxon>
        <taxon>Bacillus cereus group</taxon>
    </lineage>
</organism>
<reference evidence="1 2" key="1">
    <citation type="submission" date="2017-01" db="EMBL/GenBank/DDBJ databases">
        <title>Bacillus cereus isolates.</title>
        <authorList>
            <person name="Beno S.M."/>
        </authorList>
    </citation>
    <scope>NUCLEOTIDE SEQUENCE [LARGE SCALE GENOMIC DNA]</scope>
    <source>
        <strain evidence="1 2">FSL K6-1030</strain>
    </source>
</reference>
<dbReference type="AlphaFoldDB" id="A0A9X6B9Z2"/>
<evidence type="ECO:0000313" key="1">
    <source>
        <dbReference type="EMBL" id="OOR75260.1"/>
    </source>
</evidence>
<feature type="non-terminal residue" evidence="1">
    <location>
        <position position="40"/>
    </location>
</feature>
<dbReference type="Proteomes" id="UP000190641">
    <property type="component" value="Unassembled WGS sequence"/>
</dbReference>
<name>A0A9X6B9Z2_BACCE</name>
<accession>A0A9X6B9Z2</accession>
<protein>
    <submittedName>
        <fullName evidence="1">Short-chain dehydrogenase</fullName>
    </submittedName>
</protein>
<sequence length="40" mass="4830">MNYIIISITRKQNDDFTSQKNYEDYTPEKYHCISVDDDII</sequence>
<evidence type="ECO:0000313" key="2">
    <source>
        <dbReference type="Proteomes" id="UP000190641"/>
    </source>
</evidence>